<sequence length="223" mass="25040">MAQRRRGRRGSRLLLGLVGVLGAMRLMAERMEVGFAGWRMDQMGLGPGGLPSLRRRAGGSLVPHAVTAKTVAVSPEDRDAAFMERLRCLAREALSWAWLTPQQRLVWAAAIELDAVPLQELPPWFWERQNVTLRHPGRDAEVEGKHSAQVIIDQHFPKKHRAKTTRPTFKPYSTALFKSDRHCLGTSSNSRSLKNSSNLLLCMSRFLPGLVVYLVYTPYRPGS</sequence>
<feature type="signal peptide" evidence="1">
    <location>
        <begin position="1"/>
        <end position="28"/>
    </location>
</feature>
<protein>
    <submittedName>
        <fullName evidence="2">Uncharacterized protein</fullName>
    </submittedName>
</protein>
<evidence type="ECO:0000313" key="3">
    <source>
        <dbReference type="Proteomes" id="UP001642484"/>
    </source>
</evidence>
<name>A0ABP0LLL4_9DINO</name>
<feature type="chain" id="PRO_5046687881" evidence="1">
    <location>
        <begin position="29"/>
        <end position="223"/>
    </location>
</feature>
<gene>
    <name evidence="2" type="ORF">CCMP2556_LOCUS21638</name>
</gene>
<dbReference type="EMBL" id="CAXAMN010013188">
    <property type="protein sequence ID" value="CAK9040077.1"/>
    <property type="molecule type" value="Genomic_DNA"/>
</dbReference>
<accession>A0ABP0LLL4</accession>
<evidence type="ECO:0000256" key="1">
    <source>
        <dbReference type="SAM" id="SignalP"/>
    </source>
</evidence>
<comment type="caution">
    <text evidence="2">The sequence shown here is derived from an EMBL/GenBank/DDBJ whole genome shotgun (WGS) entry which is preliminary data.</text>
</comment>
<dbReference type="Proteomes" id="UP001642484">
    <property type="component" value="Unassembled WGS sequence"/>
</dbReference>
<keyword evidence="1" id="KW-0732">Signal</keyword>
<evidence type="ECO:0000313" key="2">
    <source>
        <dbReference type="EMBL" id="CAK9040077.1"/>
    </source>
</evidence>
<proteinExistence type="predicted"/>
<keyword evidence="3" id="KW-1185">Reference proteome</keyword>
<reference evidence="2 3" key="1">
    <citation type="submission" date="2024-02" db="EMBL/GenBank/DDBJ databases">
        <authorList>
            <person name="Chen Y."/>
            <person name="Shah S."/>
            <person name="Dougan E. K."/>
            <person name="Thang M."/>
            <person name="Chan C."/>
        </authorList>
    </citation>
    <scope>NUCLEOTIDE SEQUENCE [LARGE SCALE GENOMIC DNA]</scope>
</reference>
<feature type="non-terminal residue" evidence="2">
    <location>
        <position position="223"/>
    </location>
</feature>
<organism evidence="2 3">
    <name type="scientific">Durusdinium trenchii</name>
    <dbReference type="NCBI Taxonomy" id="1381693"/>
    <lineage>
        <taxon>Eukaryota</taxon>
        <taxon>Sar</taxon>
        <taxon>Alveolata</taxon>
        <taxon>Dinophyceae</taxon>
        <taxon>Suessiales</taxon>
        <taxon>Symbiodiniaceae</taxon>
        <taxon>Durusdinium</taxon>
    </lineage>
</organism>